<dbReference type="InterPro" id="IPR018303">
    <property type="entry name" value="ATPase_P-typ_P_site"/>
</dbReference>
<dbReference type="PANTHER" id="PTHR43520">
    <property type="entry name" value="ATP7, ISOFORM B"/>
    <property type="match status" value="1"/>
</dbReference>
<dbReference type="STRING" id="589865.DaAHT2_2140"/>
<dbReference type="InterPro" id="IPR044492">
    <property type="entry name" value="P_typ_ATPase_HD_dom"/>
</dbReference>
<dbReference type="InterPro" id="IPR059000">
    <property type="entry name" value="ATPase_P-type_domA"/>
</dbReference>
<dbReference type="Gene3D" id="3.40.50.1000">
    <property type="entry name" value="HAD superfamily/HAD-like"/>
    <property type="match status" value="1"/>
</dbReference>
<name>D6Z5S2_DESAT</name>
<dbReference type="SUPFAM" id="SSF81665">
    <property type="entry name" value="Calcium ATPase, transmembrane domain M"/>
    <property type="match status" value="1"/>
</dbReference>
<dbReference type="OrthoDB" id="5496529at2"/>
<evidence type="ECO:0000256" key="9">
    <source>
        <dbReference type="ARBA" id="ARBA00023136"/>
    </source>
</evidence>
<keyword evidence="8 12" id="KW-1133">Transmembrane helix</keyword>
<keyword evidence="12" id="KW-1003">Cell membrane</keyword>
<dbReference type="InterPro" id="IPR017969">
    <property type="entry name" value="Heavy-metal-associated_CS"/>
</dbReference>
<comment type="catalytic activity">
    <reaction evidence="11">
        <text>Cu(2+)(in) + ATP + H2O = Cu(2+)(out) + ADP + phosphate + H(+)</text>
        <dbReference type="Rhea" id="RHEA:10376"/>
        <dbReference type="ChEBI" id="CHEBI:15377"/>
        <dbReference type="ChEBI" id="CHEBI:15378"/>
        <dbReference type="ChEBI" id="CHEBI:29036"/>
        <dbReference type="ChEBI" id="CHEBI:30616"/>
        <dbReference type="ChEBI" id="CHEBI:43474"/>
        <dbReference type="ChEBI" id="CHEBI:456216"/>
        <dbReference type="EC" id="7.2.2.9"/>
    </reaction>
</comment>
<dbReference type="InterPro" id="IPR001757">
    <property type="entry name" value="P_typ_ATPase"/>
</dbReference>
<evidence type="ECO:0000313" key="14">
    <source>
        <dbReference type="EMBL" id="ADH86809.1"/>
    </source>
</evidence>
<feature type="transmembrane region" description="Helical" evidence="12">
    <location>
        <begin position="739"/>
        <end position="758"/>
    </location>
</feature>
<dbReference type="PROSITE" id="PS50846">
    <property type="entry name" value="HMA_2"/>
    <property type="match status" value="1"/>
</dbReference>
<evidence type="ECO:0000259" key="13">
    <source>
        <dbReference type="PROSITE" id="PS50846"/>
    </source>
</evidence>
<dbReference type="Proteomes" id="UP000001508">
    <property type="component" value="Chromosome"/>
</dbReference>
<dbReference type="GO" id="GO:0005507">
    <property type="term" value="F:copper ion binding"/>
    <property type="evidence" value="ECO:0007669"/>
    <property type="project" value="TreeGrafter"/>
</dbReference>
<dbReference type="SFLD" id="SFLDG00002">
    <property type="entry name" value="C1.7:_P-type_atpase_like"/>
    <property type="match status" value="1"/>
</dbReference>
<dbReference type="GO" id="GO:0043682">
    <property type="term" value="F:P-type divalent copper transporter activity"/>
    <property type="evidence" value="ECO:0007669"/>
    <property type="project" value="UniProtKB-EC"/>
</dbReference>
<dbReference type="SUPFAM" id="SSF81653">
    <property type="entry name" value="Calcium ATPase, transduction domain A"/>
    <property type="match status" value="1"/>
</dbReference>
<dbReference type="NCBIfam" id="TIGR01494">
    <property type="entry name" value="ATPase_P-type"/>
    <property type="match status" value="1"/>
</dbReference>
<accession>D6Z5S2</accession>
<dbReference type="GO" id="GO:0005524">
    <property type="term" value="F:ATP binding"/>
    <property type="evidence" value="ECO:0007669"/>
    <property type="project" value="UniProtKB-UniRule"/>
</dbReference>
<dbReference type="SUPFAM" id="SSF56784">
    <property type="entry name" value="HAD-like"/>
    <property type="match status" value="1"/>
</dbReference>
<dbReference type="NCBIfam" id="TIGR01525">
    <property type="entry name" value="ATPase-IB_hvy"/>
    <property type="match status" value="1"/>
</dbReference>
<dbReference type="Pfam" id="PF00403">
    <property type="entry name" value="HMA"/>
    <property type="match status" value="1"/>
</dbReference>
<proteinExistence type="inferred from homology"/>
<dbReference type="FunCoup" id="D6Z5S2">
    <property type="interactions" value="259"/>
</dbReference>
<evidence type="ECO:0000256" key="2">
    <source>
        <dbReference type="ARBA" id="ARBA00006024"/>
    </source>
</evidence>
<dbReference type="PRINTS" id="PR00942">
    <property type="entry name" value="CUATPASEI"/>
</dbReference>
<dbReference type="KEGG" id="dak:DaAHT2_2140"/>
<evidence type="ECO:0000256" key="6">
    <source>
        <dbReference type="ARBA" id="ARBA00022840"/>
    </source>
</evidence>
<keyword evidence="4 12" id="KW-0479">Metal-binding</keyword>
<dbReference type="PRINTS" id="PR00943">
    <property type="entry name" value="CUATPASE"/>
</dbReference>
<dbReference type="SFLD" id="SFLDF00027">
    <property type="entry name" value="p-type_atpase"/>
    <property type="match status" value="1"/>
</dbReference>
<feature type="domain" description="HMA" evidence="13">
    <location>
        <begin position="9"/>
        <end position="75"/>
    </location>
</feature>
<keyword evidence="5 12" id="KW-0547">Nucleotide-binding</keyword>
<dbReference type="Pfam" id="PF00122">
    <property type="entry name" value="E1-E2_ATPase"/>
    <property type="match status" value="1"/>
</dbReference>
<comment type="similarity">
    <text evidence="2 12">Belongs to the cation transport ATPase (P-type) (TC 3.A.3) family. Type IB subfamily.</text>
</comment>
<dbReference type="PROSITE" id="PS01047">
    <property type="entry name" value="HMA_1"/>
    <property type="match status" value="1"/>
</dbReference>
<evidence type="ECO:0000256" key="4">
    <source>
        <dbReference type="ARBA" id="ARBA00022723"/>
    </source>
</evidence>
<evidence type="ECO:0000256" key="5">
    <source>
        <dbReference type="ARBA" id="ARBA00022741"/>
    </source>
</evidence>
<feature type="transmembrane region" description="Helical" evidence="12">
    <location>
        <begin position="393"/>
        <end position="416"/>
    </location>
</feature>
<evidence type="ECO:0000256" key="11">
    <source>
        <dbReference type="ARBA" id="ARBA00047424"/>
    </source>
</evidence>
<protein>
    <recommendedName>
        <fullName evidence="10">P-type Cu(2+) transporter</fullName>
        <ecNumber evidence="10">7.2.2.9</ecNumber>
    </recommendedName>
</protein>
<feature type="transmembrane region" description="Helical" evidence="12">
    <location>
        <begin position="98"/>
        <end position="117"/>
    </location>
</feature>
<keyword evidence="9 12" id="KW-0472">Membrane</keyword>
<evidence type="ECO:0000313" key="15">
    <source>
        <dbReference type="Proteomes" id="UP000001508"/>
    </source>
</evidence>
<dbReference type="HOGENOM" id="CLU_001771_0_3_7"/>
<dbReference type="InterPro" id="IPR023214">
    <property type="entry name" value="HAD_sf"/>
</dbReference>
<dbReference type="SUPFAM" id="SSF55008">
    <property type="entry name" value="HMA, heavy metal-associated domain"/>
    <property type="match status" value="1"/>
</dbReference>
<dbReference type="FunFam" id="3.30.70.100:FF:000005">
    <property type="entry name" value="Copper-exporting P-type ATPase A"/>
    <property type="match status" value="1"/>
</dbReference>
<dbReference type="InterPro" id="IPR027256">
    <property type="entry name" value="P-typ_ATPase_IB"/>
</dbReference>
<dbReference type="Gene3D" id="2.70.150.10">
    <property type="entry name" value="Calcium-transporting ATPase, cytoplasmic transduction domain A"/>
    <property type="match status" value="1"/>
</dbReference>
<evidence type="ECO:0000256" key="3">
    <source>
        <dbReference type="ARBA" id="ARBA00022692"/>
    </source>
</evidence>
<dbReference type="RefSeq" id="WP_013164326.1">
    <property type="nucleotide sequence ID" value="NC_014216.1"/>
</dbReference>
<dbReference type="eggNOG" id="COG2217">
    <property type="taxonomic scope" value="Bacteria"/>
</dbReference>
<keyword evidence="7" id="KW-1278">Translocase</keyword>
<comment type="subcellular location">
    <subcellularLocation>
        <location evidence="12">Cell membrane</location>
    </subcellularLocation>
    <subcellularLocation>
        <location evidence="1">Endomembrane system</location>
        <topology evidence="1">Multi-pass membrane protein</topology>
    </subcellularLocation>
</comment>
<dbReference type="Gene3D" id="3.30.70.100">
    <property type="match status" value="1"/>
</dbReference>
<dbReference type="CDD" id="cd02094">
    <property type="entry name" value="P-type_ATPase_Cu-like"/>
    <property type="match status" value="1"/>
</dbReference>
<keyword evidence="3 12" id="KW-0812">Transmembrane</keyword>
<dbReference type="EMBL" id="CP001940">
    <property type="protein sequence ID" value="ADH86809.1"/>
    <property type="molecule type" value="Genomic_DNA"/>
</dbReference>
<evidence type="ECO:0000256" key="8">
    <source>
        <dbReference type="ARBA" id="ARBA00022989"/>
    </source>
</evidence>
<dbReference type="GO" id="GO:0005886">
    <property type="term" value="C:plasma membrane"/>
    <property type="evidence" value="ECO:0007669"/>
    <property type="project" value="UniProtKB-SubCell"/>
</dbReference>
<dbReference type="GO" id="GO:0016887">
    <property type="term" value="F:ATP hydrolysis activity"/>
    <property type="evidence" value="ECO:0007669"/>
    <property type="project" value="InterPro"/>
</dbReference>
<dbReference type="AlphaFoldDB" id="D6Z5S2"/>
<evidence type="ECO:0000256" key="12">
    <source>
        <dbReference type="RuleBase" id="RU362081"/>
    </source>
</evidence>
<evidence type="ECO:0000256" key="10">
    <source>
        <dbReference type="ARBA" id="ARBA00038904"/>
    </source>
</evidence>
<dbReference type="PROSITE" id="PS00154">
    <property type="entry name" value="ATPASE_E1_E2"/>
    <property type="match status" value="1"/>
</dbReference>
<sequence>MKEAKTATDRLELKISGMSCASCVARIEKVLARQEGVASARVNLAAEKGYVDYDQGRITPEELMAAVDSLGFTAAPAEQDSAAVDRERQEREQALRRLKLDFSLAAVLTTLVLYGSLPEMVPMAWHDWAVGVVPAWLGNPYTLLLITTPVQFFSGWRFYRGAWASLSHGTSDMNVLVAMGTSSAWFYSAAMTVAPDFLTGLGFPYQLYYDVATVITTLILLGRLLEARAKGKTSEAMRKLMGLKAKTARVVRPAEQAEAETIVDIPIEEVQVGEIILVRPGEKIPVDGEIIEGRSSIDESMLTGESLPVSKESGDQVIGATINKSGGFKMRATKVGKDTMLAQIIRLVEAAQGSKAPVQKLVDRIAAWFVPAVIITATVSALFWWAYGPEPSLIFALTVFIAVLIIACPCALGLATPTAIMVGTGKGAENGILIKGAESLELAHKLDTVVLDKTGTITAGTPAVTDIFTLTGMLDENQLLALVAAVEQASEHPLGEAIVREAVERDLELAPVSDFTAVPGHGLQAAVAGRRLLVGNARLLAREGVALEERWQKQAQELAAQGKTPILVAVDDQPAGLLAVADPVKESSAAAIAAMRKLGLTVVMLTGDARHTAEAIAAKVGIDRVMAEVLPEDKESAVKDLQHEGRLVAMVGDGINDAPALARADVGIAIGTGTDVAMEAGDVTLISGDLNGVPTAIRLSRATMRMIRQNLFWAFFYNIVLIPVAAGVLYPFWGIILNPMLAAAAMAFSSISVVLNTLRLRWFH</sequence>
<gene>
    <name evidence="14" type="ordered locus">DaAHT2_2140</name>
</gene>
<evidence type="ECO:0000256" key="1">
    <source>
        <dbReference type="ARBA" id="ARBA00004127"/>
    </source>
</evidence>
<dbReference type="CDD" id="cd00371">
    <property type="entry name" value="HMA"/>
    <property type="match status" value="1"/>
</dbReference>
<dbReference type="InterPro" id="IPR006121">
    <property type="entry name" value="HMA_dom"/>
</dbReference>
<keyword evidence="15" id="KW-1185">Reference proteome</keyword>
<dbReference type="InterPro" id="IPR036163">
    <property type="entry name" value="HMA_dom_sf"/>
</dbReference>
<dbReference type="InterPro" id="IPR023299">
    <property type="entry name" value="ATPase_P-typ_cyto_dom_N"/>
</dbReference>
<keyword evidence="6 12" id="KW-0067">ATP-binding</keyword>
<dbReference type="GO" id="GO:0055070">
    <property type="term" value="P:copper ion homeostasis"/>
    <property type="evidence" value="ECO:0007669"/>
    <property type="project" value="TreeGrafter"/>
</dbReference>
<dbReference type="InParanoid" id="D6Z5S2"/>
<dbReference type="GO" id="GO:0012505">
    <property type="term" value="C:endomembrane system"/>
    <property type="evidence" value="ECO:0007669"/>
    <property type="project" value="UniProtKB-SubCell"/>
</dbReference>
<feature type="transmembrane region" description="Helical" evidence="12">
    <location>
        <begin position="175"/>
        <end position="194"/>
    </location>
</feature>
<dbReference type="InterPro" id="IPR036412">
    <property type="entry name" value="HAD-like_sf"/>
</dbReference>
<dbReference type="Gene3D" id="3.40.1110.10">
    <property type="entry name" value="Calcium-transporting ATPase, cytoplasmic domain N"/>
    <property type="match status" value="1"/>
</dbReference>
<feature type="transmembrane region" description="Helical" evidence="12">
    <location>
        <begin position="206"/>
        <end position="225"/>
    </location>
</feature>
<dbReference type="Pfam" id="PF00702">
    <property type="entry name" value="Hydrolase"/>
    <property type="match status" value="1"/>
</dbReference>
<reference evidence="15" key="1">
    <citation type="submission" date="2010-02" db="EMBL/GenBank/DDBJ databases">
        <title>Complete sequence of Desulfurivibrio alkaliphilus AHT2.</title>
        <authorList>
            <consortium name="US DOE Joint Genome Institute"/>
            <person name="Pitluck S."/>
            <person name="Chertkov O."/>
            <person name="Detter J.C."/>
            <person name="Han C."/>
            <person name="Tapia R."/>
            <person name="Larimer F."/>
            <person name="Land M."/>
            <person name="Hauser L."/>
            <person name="Kyrpides N."/>
            <person name="Mikhailova N."/>
            <person name="Sorokin D.Y."/>
            <person name="Muyzer G."/>
            <person name="Woyke T."/>
        </authorList>
    </citation>
    <scope>NUCLEOTIDE SEQUENCE [LARGE SCALE GENOMIC DNA]</scope>
    <source>
        <strain evidence="15">DSM 19089 / UNIQEM U267 / AHT2</strain>
    </source>
</reference>
<dbReference type="InterPro" id="IPR023298">
    <property type="entry name" value="ATPase_P-typ_TM_dom_sf"/>
</dbReference>
<dbReference type="FunFam" id="2.70.150.10:FF:000002">
    <property type="entry name" value="Copper-transporting ATPase 1, putative"/>
    <property type="match status" value="1"/>
</dbReference>
<dbReference type="SFLD" id="SFLDS00003">
    <property type="entry name" value="Haloacid_Dehalogenase"/>
    <property type="match status" value="1"/>
</dbReference>
<feature type="transmembrane region" description="Helical" evidence="12">
    <location>
        <begin position="365"/>
        <end position="387"/>
    </location>
</feature>
<dbReference type="PRINTS" id="PR00119">
    <property type="entry name" value="CATATPASE"/>
</dbReference>
<dbReference type="NCBIfam" id="TIGR01511">
    <property type="entry name" value="ATPase-IB1_Cu"/>
    <property type="match status" value="1"/>
</dbReference>
<feature type="transmembrane region" description="Helical" evidence="12">
    <location>
        <begin position="711"/>
        <end position="733"/>
    </location>
</feature>
<dbReference type="EC" id="7.2.2.9" evidence="10"/>
<feature type="transmembrane region" description="Helical" evidence="12">
    <location>
        <begin position="137"/>
        <end position="154"/>
    </location>
</feature>
<dbReference type="PANTHER" id="PTHR43520:SF8">
    <property type="entry name" value="P-TYPE CU(+) TRANSPORTER"/>
    <property type="match status" value="1"/>
</dbReference>
<evidence type="ECO:0000256" key="7">
    <source>
        <dbReference type="ARBA" id="ARBA00022967"/>
    </source>
</evidence>
<organism evidence="14 15">
    <name type="scientific">Desulfurivibrio alkaliphilus (strain DSM 19089 / UNIQEM U267 / AHT2)</name>
    <dbReference type="NCBI Taxonomy" id="589865"/>
    <lineage>
        <taxon>Bacteria</taxon>
        <taxon>Pseudomonadati</taxon>
        <taxon>Thermodesulfobacteriota</taxon>
        <taxon>Desulfobulbia</taxon>
        <taxon>Desulfobulbales</taxon>
        <taxon>Desulfobulbaceae</taxon>
        <taxon>Desulfurivibrio</taxon>
    </lineage>
</organism>
<dbReference type="InterPro" id="IPR008250">
    <property type="entry name" value="ATPase_P-typ_transduc_dom_A_sf"/>
</dbReference>